<protein>
    <submittedName>
        <fullName evidence="3">M15 family metallopeptidase</fullName>
    </submittedName>
</protein>
<sequence length="245" mass="28528">MNRRNFINLSLLSSAASFLPLSTFNLLQQEIPTEELLGKGSPQLYGNGYQLRKEAYEAFLKMQKAAAKDDIFIQIVSSYRSFDHQKRIWNRKFKRFTQQGLSSTAAINKIIEYSTIPGTSRHHWGTDIDIIDSKPKAPTSLLQPENYYGNGVYLPLSEWMKKNAKDYGFEIVYTNDKNRKGFKHEPWHFSYAPLSKIYLCEYRKLELKKLLENSSEILGHEKFSDSFIQKYIYENVLAINSRLLT</sequence>
<keyword evidence="1" id="KW-0732">Signal</keyword>
<gene>
    <name evidence="3" type="ORF">KW502_03845</name>
</gene>
<feature type="signal peptide" evidence="1">
    <location>
        <begin position="1"/>
        <end position="15"/>
    </location>
</feature>
<evidence type="ECO:0000256" key="1">
    <source>
        <dbReference type="SAM" id="SignalP"/>
    </source>
</evidence>
<proteinExistence type="predicted"/>
<dbReference type="PANTHER" id="PTHR34385">
    <property type="entry name" value="D-ALANYL-D-ALANINE CARBOXYPEPTIDASE"/>
    <property type="match status" value="1"/>
</dbReference>
<dbReference type="InterPro" id="IPR052179">
    <property type="entry name" value="DD-CPase-like"/>
</dbReference>
<dbReference type="PANTHER" id="PTHR34385:SF1">
    <property type="entry name" value="PEPTIDOGLYCAN L-ALANYL-D-GLUTAMATE ENDOPEPTIDASE CWLK"/>
    <property type="match status" value="1"/>
</dbReference>
<dbReference type="InterPro" id="IPR003709">
    <property type="entry name" value="VanY-like_core_dom"/>
</dbReference>
<feature type="domain" description="D-alanyl-D-alanine carboxypeptidase-like core" evidence="2">
    <location>
        <begin position="50"/>
        <end position="193"/>
    </location>
</feature>
<evidence type="ECO:0000313" key="3">
    <source>
        <dbReference type="EMBL" id="MBW2960929.1"/>
    </source>
</evidence>
<dbReference type="EMBL" id="JAHWDF010000003">
    <property type="protein sequence ID" value="MBW2960929.1"/>
    <property type="molecule type" value="Genomic_DNA"/>
</dbReference>
<reference evidence="3 4" key="1">
    <citation type="submission" date="2021-07" db="EMBL/GenBank/DDBJ databases">
        <title>Mesonia aestuariivivens sp. nov., isolated from a tidal flat.</title>
        <authorList>
            <person name="Kim Y.-O."/>
            <person name="Yoon J.-H."/>
        </authorList>
    </citation>
    <scope>NUCLEOTIDE SEQUENCE [LARGE SCALE GENOMIC DNA]</scope>
    <source>
        <strain evidence="3 4">JHPTF-M18</strain>
    </source>
</reference>
<comment type="caution">
    <text evidence="3">The sequence shown here is derived from an EMBL/GenBank/DDBJ whole genome shotgun (WGS) entry which is preliminary data.</text>
</comment>
<feature type="chain" id="PRO_5046189788" evidence="1">
    <location>
        <begin position="16"/>
        <end position="245"/>
    </location>
</feature>
<dbReference type="Proteomes" id="UP000719267">
    <property type="component" value="Unassembled WGS sequence"/>
</dbReference>
<name>A0ABS6W1D7_9FLAO</name>
<dbReference type="RefSeq" id="WP_219039217.1">
    <property type="nucleotide sequence ID" value="NZ_JAHWDF010000003.1"/>
</dbReference>
<evidence type="ECO:0000259" key="2">
    <source>
        <dbReference type="Pfam" id="PF02557"/>
    </source>
</evidence>
<dbReference type="CDD" id="cd14847">
    <property type="entry name" value="DD-carboxypeptidase_like"/>
    <property type="match status" value="1"/>
</dbReference>
<evidence type="ECO:0000313" key="4">
    <source>
        <dbReference type="Proteomes" id="UP000719267"/>
    </source>
</evidence>
<keyword evidence="4" id="KW-1185">Reference proteome</keyword>
<dbReference type="Pfam" id="PF02557">
    <property type="entry name" value="VanY"/>
    <property type="match status" value="1"/>
</dbReference>
<organism evidence="3 4">
    <name type="scientific">Mesonia aestuariivivens</name>
    <dbReference type="NCBI Taxonomy" id="2796128"/>
    <lineage>
        <taxon>Bacteria</taxon>
        <taxon>Pseudomonadati</taxon>
        <taxon>Bacteroidota</taxon>
        <taxon>Flavobacteriia</taxon>
        <taxon>Flavobacteriales</taxon>
        <taxon>Flavobacteriaceae</taxon>
        <taxon>Mesonia</taxon>
    </lineage>
</organism>
<accession>A0ABS6W1D7</accession>